<dbReference type="GO" id="GO:0016787">
    <property type="term" value="F:hydrolase activity"/>
    <property type="evidence" value="ECO:0007669"/>
    <property type="project" value="UniProtKB-KW"/>
</dbReference>
<proteinExistence type="inferred from homology"/>
<dbReference type="EMBL" id="CAJGYO010000004">
    <property type="protein sequence ID" value="CAD6223287.1"/>
    <property type="molecule type" value="Genomic_DNA"/>
</dbReference>
<evidence type="ECO:0000256" key="2">
    <source>
        <dbReference type="ARBA" id="ARBA00035119"/>
    </source>
</evidence>
<dbReference type="GO" id="GO:0006400">
    <property type="term" value="P:tRNA modification"/>
    <property type="evidence" value="ECO:0007669"/>
    <property type="project" value="TreeGrafter"/>
</dbReference>
<reference evidence="7" key="1">
    <citation type="submission" date="2020-10" db="EMBL/GenBank/DDBJ databases">
        <authorList>
            <person name="Han B."/>
            <person name="Lu T."/>
            <person name="Zhao Q."/>
            <person name="Huang X."/>
            <person name="Zhao Y."/>
        </authorList>
    </citation>
    <scope>NUCLEOTIDE SEQUENCE</scope>
</reference>
<dbReference type="Proteomes" id="UP000604825">
    <property type="component" value="Unassembled WGS sequence"/>
</dbReference>
<dbReference type="InterPro" id="IPR019438">
    <property type="entry name" value="Q_salvage"/>
</dbReference>
<dbReference type="PANTHER" id="PTHR21314">
    <property type="entry name" value="QUEUOSINE 5'-PHOSPHATE N-GLYCOSYLASE_HYDROLASE-RELATED"/>
    <property type="match status" value="1"/>
</dbReference>
<dbReference type="EC" id="3.2.2.-" evidence="6"/>
<dbReference type="OrthoDB" id="416777at2759"/>
<evidence type="ECO:0000256" key="4">
    <source>
        <dbReference type="ARBA" id="ARBA00035393"/>
    </source>
</evidence>
<protein>
    <recommendedName>
        <fullName evidence="3 6">Queuosine 5'-phosphate N-glycosylase/hydrolase</fullName>
        <ecNumber evidence="6">3.2.2.-</ecNumber>
    </recommendedName>
    <alternativeName>
        <fullName evidence="4 6">Queuosine-nucleotide N-glycosylase/hydrolase</fullName>
    </alternativeName>
</protein>
<gene>
    <name evidence="7" type="ORF">NCGR_LOCUS15709</name>
</gene>
<evidence type="ECO:0000256" key="5">
    <source>
        <dbReference type="ARBA" id="ARBA00048204"/>
    </source>
</evidence>
<dbReference type="AlphaFoldDB" id="A0A811NIN5"/>
<keyword evidence="1 6" id="KW-0378">Hydrolase</keyword>
<evidence type="ECO:0000256" key="6">
    <source>
        <dbReference type="RuleBase" id="RU365002"/>
    </source>
</evidence>
<evidence type="ECO:0000313" key="7">
    <source>
        <dbReference type="EMBL" id="CAD6223287.1"/>
    </source>
</evidence>
<evidence type="ECO:0000313" key="8">
    <source>
        <dbReference type="Proteomes" id="UP000604825"/>
    </source>
</evidence>
<organism evidence="7 8">
    <name type="scientific">Miscanthus lutarioriparius</name>
    <dbReference type="NCBI Taxonomy" id="422564"/>
    <lineage>
        <taxon>Eukaryota</taxon>
        <taxon>Viridiplantae</taxon>
        <taxon>Streptophyta</taxon>
        <taxon>Embryophyta</taxon>
        <taxon>Tracheophyta</taxon>
        <taxon>Spermatophyta</taxon>
        <taxon>Magnoliopsida</taxon>
        <taxon>Liliopsida</taxon>
        <taxon>Poales</taxon>
        <taxon>Poaceae</taxon>
        <taxon>PACMAD clade</taxon>
        <taxon>Panicoideae</taxon>
        <taxon>Andropogonodae</taxon>
        <taxon>Andropogoneae</taxon>
        <taxon>Saccharinae</taxon>
        <taxon>Miscanthus</taxon>
    </lineage>
</organism>
<keyword evidence="8" id="KW-1185">Reference proteome</keyword>
<dbReference type="Pfam" id="PF10343">
    <property type="entry name" value="Q_salvage"/>
    <property type="match status" value="1"/>
</dbReference>
<comment type="similarity">
    <text evidence="2 6">Belongs to the QNG1 protein family.</text>
</comment>
<name>A0A811NIN5_9POAL</name>
<accession>A0A811NIN5</accession>
<comment type="caution">
    <text evidence="7">The sequence shown here is derived from an EMBL/GenBank/DDBJ whole genome shotgun (WGS) entry which is preliminary data.</text>
</comment>
<evidence type="ECO:0000256" key="1">
    <source>
        <dbReference type="ARBA" id="ARBA00022801"/>
    </source>
</evidence>
<sequence>MEAVRASAAWVASRSSHVTVDLQEIEKVVDQIKGDVPKVEWDFEGIHYFDNGPLTAQYLFVLDALNFCFWPDKDLSYDHLASGLKLALEKDKNALDSDRLQNYTGPQLRQLLNWPRPLPIEEERVRLLHEVGLELERSFGGQAANLVKSAGNSAATLIELITRHFPGFRDHSLYKGHQVFLYKRAQIFVADLWGAFKGQNYGKFHDINSITIFADYIVPAVLRELGILKYGSNLSCSIDSNSEIVPGSEEEVEIRACSIYAVEKMRDLIGKKFGKQLLSIDIDLWLWSCGVQNMALSHHRTLSIYY</sequence>
<comment type="catalytic activity">
    <reaction evidence="5 6">
        <text>queuosine 5'-phosphate + H2O = queuine + D-ribose 5-phosphate</text>
        <dbReference type="Rhea" id="RHEA:75387"/>
        <dbReference type="ChEBI" id="CHEBI:15377"/>
        <dbReference type="ChEBI" id="CHEBI:17433"/>
        <dbReference type="ChEBI" id="CHEBI:78346"/>
        <dbReference type="ChEBI" id="CHEBI:194371"/>
    </reaction>
    <physiologicalReaction direction="left-to-right" evidence="5 6">
        <dbReference type="Rhea" id="RHEA:75388"/>
    </physiologicalReaction>
</comment>
<comment type="function">
    <text evidence="6">Catalyzes the hydrolysis of queuosine 5'-phosphate, releasing the nucleobase queuine (q). Is required for salvage of queuine from exogenous queuosine (Q) that is imported and then converted to queuosine 5'-phosphate intracellularly.</text>
</comment>
<evidence type="ECO:0000256" key="3">
    <source>
        <dbReference type="ARBA" id="ARBA00035306"/>
    </source>
</evidence>
<dbReference type="PANTHER" id="PTHR21314:SF0">
    <property type="entry name" value="QUEUOSINE 5'-PHOSPHATE N-GLYCOSYLASE_HYDROLASE"/>
    <property type="match status" value="1"/>
</dbReference>